<feature type="non-terminal residue" evidence="1">
    <location>
        <position position="1"/>
    </location>
</feature>
<sequence length="107" mass="12008">CEPPSRPCHIKGYITTAYYYNPLVPEELAKELMENPPLVHLKEKMQPGGNPIQVCSRYQLTLKGKRSGGMSTGSNKYTPVTFIFKVIQCSSAAHFYSELNINMGNPR</sequence>
<evidence type="ECO:0000313" key="1">
    <source>
        <dbReference type="EMBL" id="GAH81038.1"/>
    </source>
</evidence>
<dbReference type="AlphaFoldDB" id="X1KG51"/>
<accession>X1KG51</accession>
<proteinExistence type="predicted"/>
<gene>
    <name evidence="1" type="ORF">S03H2_66477</name>
</gene>
<name>X1KG51_9ZZZZ</name>
<dbReference type="EMBL" id="BARU01043410">
    <property type="protein sequence ID" value="GAH81038.1"/>
    <property type="molecule type" value="Genomic_DNA"/>
</dbReference>
<reference evidence="1" key="1">
    <citation type="journal article" date="2014" name="Front. Microbiol.">
        <title>High frequency of phylogenetically diverse reductive dehalogenase-homologous genes in deep subseafloor sedimentary metagenomes.</title>
        <authorList>
            <person name="Kawai M."/>
            <person name="Futagami T."/>
            <person name="Toyoda A."/>
            <person name="Takaki Y."/>
            <person name="Nishi S."/>
            <person name="Hori S."/>
            <person name="Arai W."/>
            <person name="Tsubouchi T."/>
            <person name="Morono Y."/>
            <person name="Uchiyama I."/>
            <person name="Ito T."/>
            <person name="Fujiyama A."/>
            <person name="Inagaki F."/>
            <person name="Takami H."/>
        </authorList>
    </citation>
    <scope>NUCLEOTIDE SEQUENCE</scope>
    <source>
        <strain evidence="1">Expedition CK06-06</strain>
    </source>
</reference>
<comment type="caution">
    <text evidence="1">The sequence shown here is derived from an EMBL/GenBank/DDBJ whole genome shotgun (WGS) entry which is preliminary data.</text>
</comment>
<protein>
    <submittedName>
        <fullName evidence="1">Uncharacterized protein</fullName>
    </submittedName>
</protein>
<organism evidence="1">
    <name type="scientific">marine sediment metagenome</name>
    <dbReference type="NCBI Taxonomy" id="412755"/>
    <lineage>
        <taxon>unclassified sequences</taxon>
        <taxon>metagenomes</taxon>
        <taxon>ecological metagenomes</taxon>
    </lineage>
</organism>